<keyword evidence="2" id="KW-0853">WD repeat</keyword>
<dbReference type="InterPro" id="IPR050505">
    <property type="entry name" value="WDR55/POC1"/>
</dbReference>
<evidence type="ECO:0000256" key="3">
    <source>
        <dbReference type="ARBA" id="ARBA00022737"/>
    </source>
</evidence>
<protein>
    <submittedName>
        <fullName evidence="4">WD repeat-containing protein</fullName>
    </submittedName>
</protein>
<dbReference type="InterPro" id="IPR015943">
    <property type="entry name" value="WD40/YVTN_repeat-like_dom_sf"/>
</dbReference>
<dbReference type="Proteomes" id="UP000311919">
    <property type="component" value="Unassembled WGS sequence"/>
</dbReference>
<comment type="similarity">
    <text evidence="1">Belongs to the WD repeat WDR55 family.</text>
</comment>
<organism evidence="4 5">
    <name type="scientific">Schistosoma japonicum</name>
    <name type="common">Blood fluke</name>
    <dbReference type="NCBI Taxonomy" id="6182"/>
    <lineage>
        <taxon>Eukaryota</taxon>
        <taxon>Metazoa</taxon>
        <taxon>Spiralia</taxon>
        <taxon>Lophotrochozoa</taxon>
        <taxon>Platyhelminthes</taxon>
        <taxon>Trematoda</taxon>
        <taxon>Digenea</taxon>
        <taxon>Strigeidida</taxon>
        <taxon>Schistosomatoidea</taxon>
        <taxon>Schistosomatidae</taxon>
        <taxon>Schistosoma</taxon>
    </lineage>
</organism>
<dbReference type="InterPro" id="IPR036322">
    <property type="entry name" value="WD40_repeat_dom_sf"/>
</dbReference>
<evidence type="ECO:0000313" key="4">
    <source>
        <dbReference type="EMBL" id="TNN08930.1"/>
    </source>
</evidence>
<reference evidence="4 5" key="1">
    <citation type="submission" date="2019-03" db="EMBL/GenBank/DDBJ databases">
        <title>An improved genome assembly of the fluke Schistosoma japonicum.</title>
        <authorList>
            <person name="Hu W."/>
            <person name="Luo F."/>
            <person name="Yin M."/>
            <person name="Mo X."/>
            <person name="Sun C."/>
            <person name="Wu Q."/>
            <person name="Zhu B."/>
            <person name="Xiang M."/>
            <person name="Wang J."/>
            <person name="Wang Y."/>
            <person name="Zhang T."/>
            <person name="Xu B."/>
            <person name="Zheng H."/>
            <person name="Feng Z."/>
        </authorList>
    </citation>
    <scope>NUCLEOTIDE SEQUENCE [LARGE SCALE GENOMIC DNA]</scope>
    <source>
        <strain evidence="4">HuSjv2</strain>
        <tissue evidence="4">Worms</tissue>
    </source>
</reference>
<evidence type="ECO:0000256" key="2">
    <source>
        <dbReference type="ARBA" id="ARBA00022574"/>
    </source>
</evidence>
<name>A0A4Z2CYC1_SCHJA</name>
<dbReference type="SMART" id="SM00320">
    <property type="entry name" value="WD40"/>
    <property type="match status" value="6"/>
</dbReference>
<keyword evidence="5" id="KW-1185">Reference proteome</keyword>
<proteinExistence type="inferred from homology"/>
<dbReference type="OrthoDB" id="2288928at2759"/>
<dbReference type="STRING" id="6182.A0A4Z2CYC1"/>
<accession>A0A4Z2CYC1</accession>
<evidence type="ECO:0000313" key="5">
    <source>
        <dbReference type="Proteomes" id="UP000311919"/>
    </source>
</evidence>
<comment type="caution">
    <text evidence="4">The sequence shown here is derived from an EMBL/GenBank/DDBJ whole genome shotgun (WGS) entry which is preliminary data.</text>
</comment>
<sequence length="409" mass="45487">MNLSDQLDLKIGLDGISCTDFATVSDKILFAVGTCNGRIRIYDYMNRTEALLQKRWHKTIRCLSFFPKDQNLLTSASRQSGLKVHDIIAEKQTWSCLKAHEKSPISSILVLEHGQWVTGDEDGIIKMWDARKSGPVAVMIPDVDNRFDDLFNSINEMTVSSNDSHGTLLAAVDDGTLAVYNIRRRRFEMSSETLGFSARTLTIVKNNTKVLVGSDEGVVSVFNWNEFGNICDRFPIHPLRPSKQGQARTAVSGVNSVEKIVKITEDIVAVATDDGVISAINILPNRLLGCVGCHTDAANNDASGADCLSLSVHPTENIIASTYPANRSIKFWDTSRFIKHAENESMELRLPKHQRKLPSAKFKGVKSRRLCLTDVNERMEYLNGLLPEKIKDMSSEEFENSSSNEDSSS</sequence>
<dbReference type="PANTHER" id="PTHR44019:SF20">
    <property type="entry name" value="WD REPEAT-CONTAINING PROTEIN 55"/>
    <property type="match status" value="1"/>
</dbReference>
<dbReference type="Pfam" id="PF00400">
    <property type="entry name" value="WD40"/>
    <property type="match status" value="1"/>
</dbReference>
<gene>
    <name evidence="4" type="ORF">EWB00_006637</name>
</gene>
<dbReference type="AlphaFoldDB" id="A0A4Z2CYC1"/>
<dbReference type="SUPFAM" id="SSF50978">
    <property type="entry name" value="WD40 repeat-like"/>
    <property type="match status" value="1"/>
</dbReference>
<keyword evidence="3" id="KW-0677">Repeat</keyword>
<evidence type="ECO:0000256" key="1">
    <source>
        <dbReference type="ARBA" id="ARBA00007625"/>
    </source>
</evidence>
<dbReference type="PANTHER" id="PTHR44019">
    <property type="entry name" value="WD REPEAT-CONTAINING PROTEIN 55"/>
    <property type="match status" value="1"/>
</dbReference>
<dbReference type="EMBL" id="SKCS01000401">
    <property type="protein sequence ID" value="TNN08930.1"/>
    <property type="molecule type" value="Genomic_DNA"/>
</dbReference>
<dbReference type="InterPro" id="IPR001680">
    <property type="entry name" value="WD40_rpt"/>
</dbReference>
<dbReference type="Gene3D" id="2.130.10.10">
    <property type="entry name" value="YVTN repeat-like/Quinoprotein amine dehydrogenase"/>
    <property type="match status" value="1"/>
</dbReference>